<sequence length="257" mass="27756">MEEELDLRCILLARVGGKLVRGAHWEYKDGVTAKTKVDPDSFTFYELMDVIMEIGYTVQEDNISVYYTPPVSDLNNGFVALTNHDDMVNMFTAHLLNGIKYFSIDIYVDCPNVVDSKDEELIGLYQGCITELRGDQQVGEGGGQRGGDQYGEVKVGEGHGCGDQDGRGDQHGEVGVGVEGGDEDGEVGVGVGEGGEGMDANKSGEMDDNGSSNSEWLPNDDSSTSTASFSGVEGSSDEEHEESIPLIMRWHGMSHLL</sequence>
<gene>
    <name evidence="1" type="ORF">RHMOL_Rhmol10G0200000</name>
</gene>
<proteinExistence type="predicted"/>
<dbReference type="Proteomes" id="UP001062846">
    <property type="component" value="Chromosome 10"/>
</dbReference>
<comment type="caution">
    <text evidence="1">The sequence shown here is derived from an EMBL/GenBank/DDBJ whole genome shotgun (WGS) entry which is preliminary data.</text>
</comment>
<evidence type="ECO:0000313" key="2">
    <source>
        <dbReference type="Proteomes" id="UP001062846"/>
    </source>
</evidence>
<keyword evidence="2" id="KW-1185">Reference proteome</keyword>
<organism evidence="1 2">
    <name type="scientific">Rhododendron molle</name>
    <name type="common">Chinese azalea</name>
    <name type="synonym">Azalea mollis</name>
    <dbReference type="NCBI Taxonomy" id="49168"/>
    <lineage>
        <taxon>Eukaryota</taxon>
        <taxon>Viridiplantae</taxon>
        <taxon>Streptophyta</taxon>
        <taxon>Embryophyta</taxon>
        <taxon>Tracheophyta</taxon>
        <taxon>Spermatophyta</taxon>
        <taxon>Magnoliopsida</taxon>
        <taxon>eudicotyledons</taxon>
        <taxon>Gunneridae</taxon>
        <taxon>Pentapetalae</taxon>
        <taxon>asterids</taxon>
        <taxon>Ericales</taxon>
        <taxon>Ericaceae</taxon>
        <taxon>Ericoideae</taxon>
        <taxon>Rhodoreae</taxon>
        <taxon>Rhododendron</taxon>
    </lineage>
</organism>
<protein>
    <submittedName>
        <fullName evidence="1">Uncharacterized protein</fullName>
    </submittedName>
</protein>
<evidence type="ECO:0000313" key="1">
    <source>
        <dbReference type="EMBL" id="KAI8535775.1"/>
    </source>
</evidence>
<reference evidence="1" key="1">
    <citation type="submission" date="2022-02" db="EMBL/GenBank/DDBJ databases">
        <title>Plant Genome Project.</title>
        <authorList>
            <person name="Zhang R.-G."/>
        </authorList>
    </citation>
    <scope>NUCLEOTIDE SEQUENCE</scope>
    <source>
        <strain evidence="1">AT1</strain>
    </source>
</reference>
<name>A0ACC0M4B4_RHOML</name>
<accession>A0ACC0M4B4</accession>
<dbReference type="EMBL" id="CM046397">
    <property type="protein sequence ID" value="KAI8535775.1"/>
    <property type="molecule type" value="Genomic_DNA"/>
</dbReference>